<dbReference type="CDD" id="cd00085">
    <property type="entry name" value="HNHc"/>
    <property type="match status" value="1"/>
</dbReference>
<organism evidence="2 3">
    <name type="scientific">Deinococcus xianganensis</name>
    <dbReference type="NCBI Taxonomy" id="1507289"/>
    <lineage>
        <taxon>Bacteria</taxon>
        <taxon>Thermotogati</taxon>
        <taxon>Deinococcota</taxon>
        <taxon>Deinococci</taxon>
        <taxon>Deinococcales</taxon>
        <taxon>Deinococcaceae</taxon>
        <taxon>Deinococcus</taxon>
    </lineage>
</organism>
<dbReference type="InterPro" id="IPR002711">
    <property type="entry name" value="HNH"/>
</dbReference>
<dbReference type="GO" id="GO:0004519">
    <property type="term" value="F:endonuclease activity"/>
    <property type="evidence" value="ECO:0007669"/>
    <property type="project" value="InterPro"/>
</dbReference>
<sequence length="211" mass="24824">MIRLESVDCTPLFTENDLQIIDQLKSNTESFRDKWNSDIFRPVYVSIKSKLLIKQDRTCFYCQRKLTQLSNEDWQIDHIVAIDEDSRHTFTSDNLILSCKWCNRHKKERRVLSKIGRTDRYSRSSANYKIVHPRLDRYSEHFQIIGGKIYIGLTQKGKTAKEYCNLDRIILDHMTGLDVDNSLLVRASLDLLFSDNPRSLIVFLQQYDKNG</sequence>
<dbReference type="AlphaFoldDB" id="A0A6I4YMP2"/>
<dbReference type="Pfam" id="PF01844">
    <property type="entry name" value="HNH"/>
    <property type="match status" value="1"/>
</dbReference>
<protein>
    <recommendedName>
        <fullName evidence="1">HNH nuclease domain-containing protein</fullName>
    </recommendedName>
</protein>
<dbReference type="RefSeq" id="WP_160981052.1">
    <property type="nucleotide sequence ID" value="NZ_WVHK01000070.1"/>
</dbReference>
<comment type="caution">
    <text evidence="2">The sequence shown here is derived from an EMBL/GenBank/DDBJ whole genome shotgun (WGS) entry which is preliminary data.</text>
</comment>
<dbReference type="InterPro" id="IPR003615">
    <property type="entry name" value="HNH_nuc"/>
</dbReference>
<proteinExistence type="predicted"/>
<evidence type="ECO:0000259" key="1">
    <source>
        <dbReference type="SMART" id="SM00507"/>
    </source>
</evidence>
<dbReference type="GO" id="GO:0008270">
    <property type="term" value="F:zinc ion binding"/>
    <property type="evidence" value="ECO:0007669"/>
    <property type="project" value="InterPro"/>
</dbReference>
<dbReference type="Gene3D" id="1.10.30.50">
    <property type="match status" value="1"/>
</dbReference>
<feature type="domain" description="HNH nuclease" evidence="1">
    <location>
        <begin position="48"/>
        <end position="104"/>
    </location>
</feature>
<evidence type="ECO:0000313" key="3">
    <source>
        <dbReference type="Proteomes" id="UP000430519"/>
    </source>
</evidence>
<dbReference type="Proteomes" id="UP000430519">
    <property type="component" value="Unassembled WGS sequence"/>
</dbReference>
<evidence type="ECO:0000313" key="2">
    <source>
        <dbReference type="EMBL" id="MXV21054.1"/>
    </source>
</evidence>
<reference evidence="2 3" key="1">
    <citation type="submission" date="2019-11" db="EMBL/GenBank/DDBJ databases">
        <title>Genome sequence of Deinococcus xianganensis Y35, AI-2 producing algicidal bacterium, isolated from lake water.</title>
        <authorList>
            <person name="Li Y."/>
        </authorList>
    </citation>
    <scope>NUCLEOTIDE SEQUENCE [LARGE SCALE GENOMIC DNA]</scope>
    <source>
        <strain evidence="2 3">Y35</strain>
    </source>
</reference>
<keyword evidence="3" id="KW-1185">Reference proteome</keyword>
<dbReference type="SMART" id="SM00507">
    <property type="entry name" value="HNHc"/>
    <property type="match status" value="1"/>
</dbReference>
<gene>
    <name evidence="2" type="ORF">GLX28_15600</name>
</gene>
<name>A0A6I4YMP2_9DEIO</name>
<dbReference type="EMBL" id="WVHK01000070">
    <property type="protein sequence ID" value="MXV21054.1"/>
    <property type="molecule type" value="Genomic_DNA"/>
</dbReference>
<dbReference type="GO" id="GO:0003676">
    <property type="term" value="F:nucleic acid binding"/>
    <property type="evidence" value="ECO:0007669"/>
    <property type="project" value="InterPro"/>
</dbReference>
<accession>A0A6I4YMP2</accession>